<dbReference type="Proteomes" id="UP000595448">
    <property type="component" value="Chromosome"/>
</dbReference>
<evidence type="ECO:0000259" key="7">
    <source>
        <dbReference type="Pfam" id="PF01593"/>
    </source>
</evidence>
<sequence length="416" mass="44067">MTSSAPLPSDLDVLIIGAGAAGIGAARRLARTRTRFAVIEARDRIGGRAHTIEAQGHGLDMGCGWLHSADENPLAERVEPLGLTLDKTPPPWGTETFNLTLTPAEQDEARAAFAAFGERVEEAAQRGEDRAAADLFEPGGRWNGRIDAISGALNGARFAQVSTVDYAAYGGTEVNWRVVEGYGRLIQRLGEGLPILTGCAATRIDRSRTPLVIETTRGTVQARAVILTLPTALIASEALRIEPPVPSLIEAAWGVPLGLASKLHLSLEGAQEFPSDGQLWGRNDTADTGGYHLRPFGRAMIEAYFGGDLAWGLEREGPEAMADFATEELVGLLGSGFRRRVVPVATSSWGVDPWSQGAYSHALPGHAADRARLKSPVEGGIFVAGEATADAHYGTAHGAWMEGERAAEQALAALVV</sequence>
<organism evidence="8 9">
    <name type="scientific">Brevundimonas vitisensis</name>
    <dbReference type="NCBI Taxonomy" id="2800818"/>
    <lineage>
        <taxon>Bacteria</taxon>
        <taxon>Pseudomonadati</taxon>
        <taxon>Pseudomonadota</taxon>
        <taxon>Alphaproteobacteria</taxon>
        <taxon>Caulobacterales</taxon>
        <taxon>Caulobacteraceae</taxon>
        <taxon>Brevundimonas</taxon>
    </lineage>
</organism>
<keyword evidence="5" id="KW-0073">Auxin biosynthesis</keyword>
<name>A0ABX7BMY1_9CAUL</name>
<feature type="domain" description="Amine oxidase" evidence="7">
    <location>
        <begin position="21"/>
        <end position="410"/>
    </location>
</feature>
<proteinExistence type="inferred from homology"/>
<comment type="similarity">
    <text evidence="2">Belongs to the tryptophan 2-monooxygenase family.</text>
</comment>
<evidence type="ECO:0000256" key="3">
    <source>
        <dbReference type="ARBA" id="ARBA00012535"/>
    </source>
</evidence>
<comment type="catalytic activity">
    <reaction evidence="6">
        <text>L-tryptophan + O2 = indole-3-acetamide + CO2 + H2O</text>
        <dbReference type="Rhea" id="RHEA:16165"/>
        <dbReference type="ChEBI" id="CHEBI:15377"/>
        <dbReference type="ChEBI" id="CHEBI:15379"/>
        <dbReference type="ChEBI" id="CHEBI:16031"/>
        <dbReference type="ChEBI" id="CHEBI:16526"/>
        <dbReference type="ChEBI" id="CHEBI:57912"/>
        <dbReference type="EC" id="1.13.12.3"/>
    </reaction>
</comment>
<dbReference type="EC" id="1.13.12.3" evidence="3"/>
<dbReference type="InterPro" id="IPR036188">
    <property type="entry name" value="FAD/NAD-bd_sf"/>
</dbReference>
<evidence type="ECO:0000256" key="4">
    <source>
        <dbReference type="ARBA" id="ARBA00017871"/>
    </source>
</evidence>
<dbReference type="RefSeq" id="WP_201102075.1">
    <property type="nucleotide sequence ID" value="NZ_CP067977.1"/>
</dbReference>
<evidence type="ECO:0000313" key="8">
    <source>
        <dbReference type="EMBL" id="QQQ17701.1"/>
    </source>
</evidence>
<evidence type="ECO:0000256" key="5">
    <source>
        <dbReference type="ARBA" id="ARBA00023070"/>
    </source>
</evidence>
<dbReference type="InterPro" id="IPR002937">
    <property type="entry name" value="Amino_oxidase"/>
</dbReference>
<evidence type="ECO:0000256" key="2">
    <source>
        <dbReference type="ARBA" id="ARBA00005833"/>
    </source>
</evidence>
<dbReference type="PANTHER" id="PTHR10742:SF410">
    <property type="entry name" value="LYSINE-SPECIFIC HISTONE DEMETHYLASE 2"/>
    <property type="match status" value="1"/>
</dbReference>
<gene>
    <name evidence="8" type="ORF">JIP62_10165</name>
</gene>
<accession>A0ABX7BMY1</accession>
<evidence type="ECO:0000256" key="6">
    <source>
        <dbReference type="ARBA" id="ARBA00047321"/>
    </source>
</evidence>
<dbReference type="Gene3D" id="3.50.50.60">
    <property type="entry name" value="FAD/NAD(P)-binding domain"/>
    <property type="match status" value="1"/>
</dbReference>
<evidence type="ECO:0000313" key="9">
    <source>
        <dbReference type="Proteomes" id="UP000595448"/>
    </source>
</evidence>
<keyword evidence="9" id="KW-1185">Reference proteome</keyword>
<dbReference type="Pfam" id="PF01593">
    <property type="entry name" value="Amino_oxidase"/>
    <property type="match status" value="1"/>
</dbReference>
<dbReference type="SUPFAM" id="SSF51905">
    <property type="entry name" value="FAD/NAD(P)-binding domain"/>
    <property type="match status" value="1"/>
</dbReference>
<dbReference type="EMBL" id="CP067977">
    <property type="protein sequence ID" value="QQQ17701.1"/>
    <property type="molecule type" value="Genomic_DNA"/>
</dbReference>
<protein>
    <recommendedName>
        <fullName evidence="4">Tryptophan 2-monooxygenase</fullName>
        <ecNumber evidence="3">1.13.12.3</ecNumber>
    </recommendedName>
</protein>
<comment type="pathway">
    <text evidence="1">Plant hormone metabolism; auxin biosynthesis.</text>
</comment>
<evidence type="ECO:0000256" key="1">
    <source>
        <dbReference type="ARBA" id="ARBA00004814"/>
    </source>
</evidence>
<dbReference type="SUPFAM" id="SSF54373">
    <property type="entry name" value="FAD-linked reductases, C-terminal domain"/>
    <property type="match status" value="1"/>
</dbReference>
<reference evidence="8 9" key="1">
    <citation type="submission" date="2021-01" db="EMBL/GenBank/DDBJ databases">
        <title>Brevundimonas vitis sp. nov., an bacterium isolated from grape (Vitis vinifera).</title>
        <authorList>
            <person name="Jiang L."/>
            <person name="Lee J."/>
        </authorList>
    </citation>
    <scope>NUCLEOTIDE SEQUENCE [LARGE SCALE GENOMIC DNA]</scope>
    <source>
        <strain evidence="8 9">GRTSA-9</strain>
    </source>
</reference>
<dbReference type="PANTHER" id="PTHR10742">
    <property type="entry name" value="FLAVIN MONOAMINE OXIDASE"/>
    <property type="match status" value="1"/>
</dbReference>
<dbReference type="InterPro" id="IPR050281">
    <property type="entry name" value="Flavin_monoamine_oxidase"/>
</dbReference>